<protein>
    <recommendedName>
        <fullName evidence="2">YdbS-like PH domain-containing protein</fullName>
    </recommendedName>
</protein>
<evidence type="ECO:0000313" key="4">
    <source>
        <dbReference type="Proteomes" id="UP000192872"/>
    </source>
</evidence>
<evidence type="ECO:0000313" key="3">
    <source>
        <dbReference type="EMBL" id="OQW54684.1"/>
    </source>
</evidence>
<feature type="domain" description="YdbS-like PH" evidence="2">
    <location>
        <begin position="86"/>
        <end position="153"/>
    </location>
</feature>
<reference evidence="3 4" key="1">
    <citation type="journal article" date="2017" name="Water Res.">
        <title>Comammox in drinking water systems.</title>
        <authorList>
            <person name="Wang Y."/>
            <person name="Ma L."/>
            <person name="Mao Y."/>
            <person name="Jiang X."/>
            <person name="Xia Y."/>
            <person name="Yu K."/>
            <person name="Li B."/>
            <person name="Zhang T."/>
        </authorList>
    </citation>
    <scope>NUCLEOTIDE SEQUENCE [LARGE SCALE GENOMIC DNA]</scope>
    <source>
        <strain evidence="3">SG_bin8</strain>
    </source>
</reference>
<name>A0A1W9I5G9_9HYPH</name>
<sequence>MADYVNSVLLRDEKIEYQAFLHWIIFVNGLFLMVLGAIVSQLSGFLASQAFDPRLAGGFQQMIAYAGVGILVIGLLVLITAWIRFRSTEIVVTNRRFIVKTGVISRHTHEIFLNRVEAANIEQSVVGRILDYGTVFVRGTGGGINPIAPVVAPRSLQRYLLHEIDDRLREERGGPAVSSAEGMRDGN</sequence>
<keyword evidence="1" id="KW-0472">Membrane</keyword>
<dbReference type="Pfam" id="PF03703">
    <property type="entry name" value="bPH_2"/>
    <property type="match status" value="1"/>
</dbReference>
<dbReference type="RefSeq" id="WP_376803712.1">
    <property type="nucleotide sequence ID" value="NZ_LWDL01000001.1"/>
</dbReference>
<dbReference type="AlphaFoldDB" id="A0A1W9I5G9"/>
<dbReference type="STRING" id="1827387.A4S15_03550"/>
<dbReference type="Proteomes" id="UP000192872">
    <property type="component" value="Unassembled WGS sequence"/>
</dbReference>
<feature type="transmembrane region" description="Helical" evidence="1">
    <location>
        <begin position="20"/>
        <end position="42"/>
    </location>
</feature>
<organism evidence="3 4">
    <name type="scientific">Candidatus Raskinella chloraquaticus</name>
    <dbReference type="NCBI Taxonomy" id="1951219"/>
    <lineage>
        <taxon>Bacteria</taxon>
        <taxon>Pseudomonadati</taxon>
        <taxon>Pseudomonadota</taxon>
        <taxon>Alphaproteobacteria</taxon>
        <taxon>Hyphomicrobiales</taxon>
        <taxon>Phreatobacteraceae</taxon>
        <taxon>Candidatus Raskinella</taxon>
    </lineage>
</organism>
<dbReference type="PANTHER" id="PTHR37938:SF1">
    <property type="entry name" value="BLL0215 PROTEIN"/>
    <property type="match status" value="1"/>
</dbReference>
<keyword evidence="1" id="KW-1133">Transmembrane helix</keyword>
<accession>A0A1W9I5G9</accession>
<evidence type="ECO:0000259" key="2">
    <source>
        <dbReference type="Pfam" id="PF03703"/>
    </source>
</evidence>
<dbReference type="EMBL" id="LWDL01000001">
    <property type="protein sequence ID" value="OQW54684.1"/>
    <property type="molecule type" value="Genomic_DNA"/>
</dbReference>
<evidence type="ECO:0000256" key="1">
    <source>
        <dbReference type="SAM" id="Phobius"/>
    </source>
</evidence>
<gene>
    <name evidence="3" type="ORF">A4S15_03550</name>
</gene>
<feature type="transmembrane region" description="Helical" evidence="1">
    <location>
        <begin position="62"/>
        <end position="85"/>
    </location>
</feature>
<dbReference type="InterPro" id="IPR005182">
    <property type="entry name" value="YdbS-like_PH"/>
</dbReference>
<comment type="caution">
    <text evidence="3">The sequence shown here is derived from an EMBL/GenBank/DDBJ whole genome shotgun (WGS) entry which is preliminary data.</text>
</comment>
<keyword evidence="1" id="KW-0812">Transmembrane</keyword>
<dbReference type="PANTHER" id="PTHR37938">
    <property type="entry name" value="BLL0215 PROTEIN"/>
    <property type="match status" value="1"/>
</dbReference>
<proteinExistence type="predicted"/>